<dbReference type="EMBL" id="QOQD01000002">
    <property type="protein sequence ID" value="RCL74350.1"/>
    <property type="molecule type" value="Genomic_DNA"/>
</dbReference>
<comment type="similarity">
    <text evidence="3">Belongs to the Nudix hydrolase family.</text>
</comment>
<dbReference type="PANTHER" id="PTHR21340">
    <property type="entry name" value="DIADENOSINE 5,5-P1,P4-TETRAPHOSPHATE PYROPHOSPHOHYDROLASE MUTT"/>
    <property type="match status" value="1"/>
</dbReference>
<dbReference type="InterPro" id="IPR020084">
    <property type="entry name" value="NUDIX_hydrolase_CS"/>
</dbReference>
<dbReference type="Proteomes" id="UP000253570">
    <property type="component" value="Unassembled WGS sequence"/>
</dbReference>
<dbReference type="Gene3D" id="3.90.79.10">
    <property type="entry name" value="Nucleoside Triphosphate Pyrophosphohydrolase"/>
    <property type="match status" value="1"/>
</dbReference>
<organism evidence="5 6">
    <name type="scientific">PS1 clade bacterium</name>
    <dbReference type="NCBI Taxonomy" id="2175152"/>
    <lineage>
        <taxon>Bacteria</taxon>
        <taxon>Pseudomonadati</taxon>
        <taxon>Pseudomonadota</taxon>
        <taxon>Alphaproteobacteria</taxon>
        <taxon>PS1 clade</taxon>
    </lineage>
</organism>
<keyword evidence="2 3" id="KW-0378">Hydrolase</keyword>
<dbReference type="CDD" id="cd03673">
    <property type="entry name" value="NUDIX_Ap6A_hydrolase"/>
    <property type="match status" value="1"/>
</dbReference>
<comment type="caution">
    <text evidence="5">The sequence shown here is derived from an EMBL/GenBank/DDBJ whole genome shotgun (WGS) entry which is preliminary data.</text>
</comment>
<evidence type="ECO:0000256" key="1">
    <source>
        <dbReference type="ARBA" id="ARBA00001946"/>
    </source>
</evidence>
<protein>
    <submittedName>
        <fullName evidence="5">NUDIX domain-containing protein</fullName>
    </submittedName>
</protein>
<dbReference type="InterPro" id="IPR000086">
    <property type="entry name" value="NUDIX_hydrolase_dom"/>
</dbReference>
<dbReference type="PANTHER" id="PTHR21340:SF0">
    <property type="entry name" value="BIS(5'-NUCLEOSYL)-TETRAPHOSPHATASE [ASYMMETRICAL]"/>
    <property type="match status" value="1"/>
</dbReference>
<comment type="cofactor">
    <cofactor evidence="1">
        <name>Mg(2+)</name>
        <dbReference type="ChEBI" id="CHEBI:18420"/>
    </cofactor>
</comment>
<dbReference type="GO" id="GO:0006167">
    <property type="term" value="P:AMP biosynthetic process"/>
    <property type="evidence" value="ECO:0007669"/>
    <property type="project" value="TreeGrafter"/>
</dbReference>
<dbReference type="Pfam" id="PF00293">
    <property type="entry name" value="NUDIX"/>
    <property type="match status" value="1"/>
</dbReference>
<dbReference type="GO" id="GO:0004081">
    <property type="term" value="F:bis(5'-nucleosyl)-tetraphosphatase (asymmetrical) activity"/>
    <property type="evidence" value="ECO:0007669"/>
    <property type="project" value="TreeGrafter"/>
</dbReference>
<accession>A0A368DR82</accession>
<proteinExistence type="inferred from homology"/>
<feature type="domain" description="Nudix hydrolase" evidence="4">
    <location>
        <begin position="17"/>
        <end position="158"/>
    </location>
</feature>
<gene>
    <name evidence="5" type="ORF">DBW71_01085</name>
</gene>
<evidence type="ECO:0000256" key="2">
    <source>
        <dbReference type="ARBA" id="ARBA00022801"/>
    </source>
</evidence>
<dbReference type="GO" id="GO:0006754">
    <property type="term" value="P:ATP biosynthetic process"/>
    <property type="evidence" value="ECO:0007669"/>
    <property type="project" value="TreeGrafter"/>
</dbReference>
<dbReference type="InterPro" id="IPR015797">
    <property type="entry name" value="NUDIX_hydrolase-like_dom_sf"/>
</dbReference>
<dbReference type="PROSITE" id="PS51462">
    <property type="entry name" value="NUDIX"/>
    <property type="match status" value="1"/>
</dbReference>
<evidence type="ECO:0000259" key="4">
    <source>
        <dbReference type="PROSITE" id="PS51462"/>
    </source>
</evidence>
<dbReference type="InterPro" id="IPR020476">
    <property type="entry name" value="Nudix_hydrolase"/>
</dbReference>
<reference evidence="5 6" key="1">
    <citation type="journal article" date="2018" name="Microbiome">
        <title>Fine metagenomic profile of the Mediterranean stratified and mixed water columns revealed by assembly and recruitment.</title>
        <authorList>
            <person name="Haro-Moreno J.M."/>
            <person name="Lopez-Perez M."/>
            <person name="De La Torre J.R."/>
            <person name="Picazo A."/>
            <person name="Camacho A."/>
            <person name="Rodriguez-Valera F."/>
        </authorList>
    </citation>
    <scope>NUCLEOTIDE SEQUENCE [LARGE SCALE GENOMIC DNA]</scope>
    <source>
        <strain evidence="5">MED-G57</strain>
    </source>
</reference>
<name>A0A368DR82_9PROT</name>
<dbReference type="SUPFAM" id="SSF55811">
    <property type="entry name" value="Nudix"/>
    <property type="match status" value="1"/>
</dbReference>
<dbReference type="AlphaFoldDB" id="A0A368DR82"/>
<evidence type="ECO:0000313" key="6">
    <source>
        <dbReference type="Proteomes" id="UP000253570"/>
    </source>
</evidence>
<evidence type="ECO:0000256" key="3">
    <source>
        <dbReference type="RuleBase" id="RU003476"/>
    </source>
</evidence>
<sequence length="164" mass="18961">MELVNNPKNLSDSLCLPKIQSAGGLVLNDENNLLLIFKGQKWDMPKGRIESGESKEKTALREVAEETGLDFHKLSIQGKLVSTWHTTRHDNLRYLKKTHWYLMRYVGGDDATTPQIEEGISECRWVNKTELSNYLDATQLRVRYVIDFWQKNFSDFLQSNQIVA</sequence>
<dbReference type="InterPro" id="IPR051325">
    <property type="entry name" value="Nudix_hydrolase_domain"/>
</dbReference>
<dbReference type="PRINTS" id="PR00502">
    <property type="entry name" value="NUDIXFAMILY"/>
</dbReference>
<evidence type="ECO:0000313" key="5">
    <source>
        <dbReference type="EMBL" id="RCL74350.1"/>
    </source>
</evidence>
<dbReference type="PROSITE" id="PS00893">
    <property type="entry name" value="NUDIX_BOX"/>
    <property type="match status" value="1"/>
</dbReference>